<evidence type="ECO:0000256" key="4">
    <source>
        <dbReference type="ARBA" id="ARBA00013189"/>
    </source>
</evidence>
<comment type="pathway">
    <text evidence="8">Carbohydrate metabolism; galactose metabolism.</text>
</comment>
<dbReference type="Gene3D" id="3.40.50.720">
    <property type="entry name" value="NAD(P)-binding Rossmann-like Domain"/>
    <property type="match status" value="1"/>
</dbReference>
<dbReference type="GO" id="GO:0003978">
    <property type="term" value="F:UDP-glucose 4-epimerase activity"/>
    <property type="evidence" value="ECO:0007669"/>
    <property type="project" value="UniProtKB-UniRule"/>
</dbReference>
<dbReference type="EC" id="5.1.3.2" evidence="4 8"/>
<dbReference type="CDD" id="cd05247">
    <property type="entry name" value="UDP_G4E_1_SDR_e"/>
    <property type="match status" value="1"/>
</dbReference>
<dbReference type="Gene3D" id="3.90.25.10">
    <property type="entry name" value="UDP-galactose 4-epimerase, domain 1"/>
    <property type="match status" value="1"/>
</dbReference>
<comment type="subunit">
    <text evidence="8">Homodimer.</text>
</comment>
<evidence type="ECO:0000313" key="11">
    <source>
        <dbReference type="Proteomes" id="UP000003494"/>
    </source>
</evidence>
<dbReference type="GO" id="GO:0006012">
    <property type="term" value="P:galactose metabolic process"/>
    <property type="evidence" value="ECO:0007669"/>
    <property type="project" value="UniProtKB-UniPathway"/>
</dbReference>
<keyword evidence="8" id="KW-0119">Carbohydrate metabolism</keyword>
<accession>C4GBI0</accession>
<dbReference type="NCBIfam" id="TIGR01179">
    <property type="entry name" value="galE"/>
    <property type="match status" value="1"/>
</dbReference>
<keyword evidence="6 8" id="KW-0520">NAD</keyword>
<dbReference type="NCBIfam" id="NF007956">
    <property type="entry name" value="PRK10675.1"/>
    <property type="match status" value="1"/>
</dbReference>
<evidence type="ECO:0000256" key="6">
    <source>
        <dbReference type="ARBA" id="ARBA00023027"/>
    </source>
</evidence>
<dbReference type="STRING" id="626523.GCWU000342_01283"/>
<evidence type="ECO:0000256" key="5">
    <source>
        <dbReference type="ARBA" id="ARBA00018569"/>
    </source>
</evidence>
<dbReference type="Pfam" id="PF16363">
    <property type="entry name" value="GDP_Man_Dehyd"/>
    <property type="match status" value="1"/>
</dbReference>
<comment type="caution">
    <text evidence="10">The sequence shown here is derived from an EMBL/GenBank/DDBJ whole genome shotgun (WGS) entry which is preliminary data.</text>
</comment>
<dbReference type="GO" id="GO:0005829">
    <property type="term" value="C:cytosol"/>
    <property type="evidence" value="ECO:0007669"/>
    <property type="project" value="TreeGrafter"/>
</dbReference>
<dbReference type="SUPFAM" id="SSF51735">
    <property type="entry name" value="NAD(P)-binding Rossmann-fold domains"/>
    <property type="match status" value="1"/>
</dbReference>
<dbReference type="Proteomes" id="UP000003494">
    <property type="component" value="Unassembled WGS sequence"/>
</dbReference>
<protein>
    <recommendedName>
        <fullName evidence="5 8">UDP-glucose 4-epimerase</fullName>
        <ecNumber evidence="4 8">5.1.3.2</ecNumber>
    </recommendedName>
</protein>
<evidence type="ECO:0000313" key="10">
    <source>
        <dbReference type="EMBL" id="EEP28473.1"/>
    </source>
</evidence>
<evidence type="ECO:0000256" key="2">
    <source>
        <dbReference type="ARBA" id="ARBA00001911"/>
    </source>
</evidence>
<sequence>MRRIKMAILVTGGAGYIGSHTCVELLENGYEVVILDNLVNASPKVVDRIEELSGKKVTFYKGDIRDRDCLNKLFEEQKIDSVIHFAGLKAVGESVAKPWEYYENNISGSLVLFDVMRQHGCKSIIFSSSATVYGNPAQIPITEDCPKGTCTNPYGWTKWMLEQILTDLHTADPEWNVVLLRYFNPIGAHKSGRIGENPNGIPNNLMPYITQVAVGKLKELGVFGNDYDTPDGTGVRDYIHVCDLASGHVAAIKKLEEKSGLSIYNLGTGIGYSVLDIVHNFEEATGIHIPYSIKPRRAGDIATCYSSAEKAKRELGWEARYGIKEMCADSWNWQKSNPNGYED</sequence>
<dbReference type="AlphaFoldDB" id="C4GBI0"/>
<evidence type="ECO:0000259" key="9">
    <source>
        <dbReference type="Pfam" id="PF16363"/>
    </source>
</evidence>
<dbReference type="HOGENOM" id="CLU_007383_1_10_9"/>
<evidence type="ECO:0000256" key="1">
    <source>
        <dbReference type="ARBA" id="ARBA00000083"/>
    </source>
</evidence>
<dbReference type="PANTHER" id="PTHR43725:SF47">
    <property type="entry name" value="UDP-GLUCOSE 4-EPIMERASE"/>
    <property type="match status" value="1"/>
</dbReference>
<dbReference type="EMBL" id="ACIP02000002">
    <property type="protein sequence ID" value="EEP28473.1"/>
    <property type="molecule type" value="Genomic_DNA"/>
</dbReference>
<evidence type="ECO:0000256" key="3">
    <source>
        <dbReference type="ARBA" id="ARBA00007637"/>
    </source>
</evidence>
<dbReference type="InterPro" id="IPR016040">
    <property type="entry name" value="NAD(P)-bd_dom"/>
</dbReference>
<name>C4GBI0_9FIRM</name>
<dbReference type="PANTHER" id="PTHR43725">
    <property type="entry name" value="UDP-GLUCOSE 4-EPIMERASE"/>
    <property type="match status" value="1"/>
</dbReference>
<comment type="cofactor">
    <cofactor evidence="2 8">
        <name>NAD(+)</name>
        <dbReference type="ChEBI" id="CHEBI:57540"/>
    </cofactor>
</comment>
<evidence type="ECO:0000256" key="8">
    <source>
        <dbReference type="RuleBase" id="RU366046"/>
    </source>
</evidence>
<reference evidence="10" key="1">
    <citation type="submission" date="2009-04" db="EMBL/GenBank/DDBJ databases">
        <authorList>
            <person name="Weinstock G."/>
            <person name="Sodergren E."/>
            <person name="Clifton S."/>
            <person name="Fulton L."/>
            <person name="Fulton B."/>
            <person name="Courtney L."/>
            <person name="Fronick C."/>
            <person name="Harrison M."/>
            <person name="Strong C."/>
            <person name="Farmer C."/>
            <person name="Delahaunty K."/>
            <person name="Markovic C."/>
            <person name="Hall O."/>
            <person name="Minx P."/>
            <person name="Tomlinson C."/>
            <person name="Mitreva M."/>
            <person name="Nelson J."/>
            <person name="Hou S."/>
            <person name="Wollam A."/>
            <person name="Pepin K.H."/>
            <person name="Johnson M."/>
            <person name="Bhonagiri V."/>
            <person name="Nash W.E."/>
            <person name="Warren W."/>
            <person name="Chinwalla A."/>
            <person name="Mardis E.R."/>
            <person name="Wilson R.K."/>
        </authorList>
    </citation>
    <scope>NUCLEOTIDE SEQUENCE [LARGE SCALE GENOMIC DNA]</scope>
    <source>
        <strain evidence="10">DSM 14600</strain>
    </source>
</reference>
<comment type="similarity">
    <text evidence="3 8">Belongs to the NAD(P)-dependent epimerase/dehydratase family.</text>
</comment>
<organism evidence="10 11">
    <name type="scientific">Shuttleworthella satelles DSM 14600</name>
    <dbReference type="NCBI Taxonomy" id="626523"/>
    <lineage>
        <taxon>Bacteria</taxon>
        <taxon>Bacillati</taxon>
        <taxon>Bacillota</taxon>
        <taxon>Clostridia</taxon>
        <taxon>Lachnospirales</taxon>
        <taxon>Lachnospiraceae</taxon>
        <taxon>Shuttleworthella</taxon>
    </lineage>
</organism>
<proteinExistence type="inferred from homology"/>
<dbReference type="InterPro" id="IPR005886">
    <property type="entry name" value="UDP_G4E"/>
</dbReference>
<evidence type="ECO:0000256" key="7">
    <source>
        <dbReference type="ARBA" id="ARBA00023235"/>
    </source>
</evidence>
<feature type="domain" description="NAD(P)-binding" evidence="9">
    <location>
        <begin position="9"/>
        <end position="329"/>
    </location>
</feature>
<gene>
    <name evidence="10" type="primary">galE</name>
    <name evidence="10" type="ORF">GCWU000342_01283</name>
</gene>
<keyword evidence="7 8" id="KW-0413">Isomerase</keyword>
<keyword evidence="11" id="KW-1185">Reference proteome</keyword>
<comment type="catalytic activity">
    <reaction evidence="1 8">
        <text>UDP-alpha-D-glucose = UDP-alpha-D-galactose</text>
        <dbReference type="Rhea" id="RHEA:22168"/>
        <dbReference type="ChEBI" id="CHEBI:58885"/>
        <dbReference type="ChEBI" id="CHEBI:66914"/>
        <dbReference type="EC" id="5.1.3.2"/>
    </reaction>
</comment>
<dbReference type="eggNOG" id="COG1087">
    <property type="taxonomic scope" value="Bacteria"/>
</dbReference>
<dbReference type="InterPro" id="IPR036291">
    <property type="entry name" value="NAD(P)-bd_dom_sf"/>
</dbReference>
<dbReference type="UniPathway" id="UPA00214"/>